<dbReference type="Proteomes" id="UP000447873">
    <property type="component" value="Unassembled WGS sequence"/>
</dbReference>
<reference evidence="2 3" key="1">
    <citation type="submission" date="2018-12" db="EMBL/GenBank/DDBJ databases">
        <title>Venturia inaequalis Genome Resource.</title>
        <authorList>
            <person name="Lichtner F.J."/>
        </authorList>
    </citation>
    <scope>NUCLEOTIDE SEQUENCE [LARGE SCALE GENOMIC DNA]</scope>
    <source>
        <strain evidence="2 3">120213</strain>
    </source>
</reference>
<dbReference type="InterPro" id="IPR022185">
    <property type="entry name" value="DUF3712"/>
</dbReference>
<dbReference type="Gene3D" id="2.60.40.1820">
    <property type="match status" value="1"/>
</dbReference>
<feature type="transmembrane region" description="Helical" evidence="1">
    <location>
        <begin position="45"/>
        <end position="69"/>
    </location>
</feature>
<keyword evidence="1" id="KW-0472">Membrane</keyword>
<keyword evidence="1" id="KW-0812">Transmembrane</keyword>
<dbReference type="InterPro" id="IPR046368">
    <property type="entry name" value="Tag1"/>
</dbReference>
<dbReference type="Pfam" id="PF12505">
    <property type="entry name" value="DUF3712"/>
    <property type="match status" value="1"/>
</dbReference>
<name>A0A8H3Z3X6_VENIN</name>
<dbReference type="EMBL" id="WNWS01000113">
    <property type="protein sequence ID" value="KAE9979752.1"/>
    <property type="molecule type" value="Genomic_DNA"/>
</dbReference>
<evidence type="ECO:0000313" key="2">
    <source>
        <dbReference type="EMBL" id="KAE9979752.1"/>
    </source>
</evidence>
<dbReference type="GO" id="GO:0000329">
    <property type="term" value="C:fungal-type vacuole membrane"/>
    <property type="evidence" value="ECO:0007669"/>
    <property type="project" value="InterPro"/>
</dbReference>
<organism evidence="2 3">
    <name type="scientific">Venturia inaequalis</name>
    <name type="common">Apple scab fungus</name>
    <dbReference type="NCBI Taxonomy" id="5025"/>
    <lineage>
        <taxon>Eukaryota</taxon>
        <taxon>Fungi</taxon>
        <taxon>Dikarya</taxon>
        <taxon>Ascomycota</taxon>
        <taxon>Pezizomycotina</taxon>
        <taxon>Dothideomycetes</taxon>
        <taxon>Pleosporomycetidae</taxon>
        <taxon>Venturiales</taxon>
        <taxon>Venturiaceae</taxon>
        <taxon>Venturia</taxon>
    </lineage>
</organism>
<sequence>MSTLNNGGAKYGEYKTQTLENVSSADYRGAAAPKESKIKAHLRKFWWMHLLSFIIGTILINIIIVYVAMPSIAQKGIDGATLDLKSQVVTNPRTGAVHINMVTTAENKQVFHPTLDEFKAALFLENTAPDIKPFGYITIKKLHAGAMETITIDQDLEIVDAHQFGLYNIAVLNSETYRVAVRGKTNLHLGAFPAVKVNFNKVITSKGLNKLKGFQVRDVKISLAPEADGTNMHGTVYIPNPSPMSIQMGTVVQDIYVGDKKIGVTTIPDLTLKPGDNFIPMKTVSDQAVVIGLVSTQYKDGKIPVTIRGNSSTSLQGQKLDYFTAALRSNDMKTTLDLKEPLKAIGLDISAL</sequence>
<protein>
    <submittedName>
        <fullName evidence="2">Uncharacterized protein</fullName>
    </submittedName>
</protein>
<dbReference type="PANTHER" id="PTHR35895">
    <property type="entry name" value="CHROMOSOME 16, WHOLE GENOME SHOTGUN SEQUENCE"/>
    <property type="match status" value="1"/>
</dbReference>
<gene>
    <name evidence="2" type="ORF">EG328_000689</name>
</gene>
<evidence type="ECO:0000256" key="1">
    <source>
        <dbReference type="SAM" id="Phobius"/>
    </source>
</evidence>
<keyword evidence="1" id="KW-1133">Transmembrane helix</keyword>
<evidence type="ECO:0000313" key="3">
    <source>
        <dbReference type="Proteomes" id="UP000447873"/>
    </source>
</evidence>
<dbReference type="PANTHER" id="PTHR35895:SF1">
    <property type="entry name" value="LIPID-BINDING SERUM GLYCOPROTEIN C-TERMINAL DOMAIN-CONTAINING PROTEIN"/>
    <property type="match status" value="1"/>
</dbReference>
<dbReference type="AlphaFoldDB" id="A0A8H3Z3X6"/>
<accession>A0A8H3Z3X6</accession>
<proteinExistence type="predicted"/>
<comment type="caution">
    <text evidence="2">The sequence shown here is derived from an EMBL/GenBank/DDBJ whole genome shotgun (WGS) entry which is preliminary data.</text>
</comment>